<gene>
    <name evidence="1" type="ORF">SAMN04487965_0949</name>
</gene>
<evidence type="ECO:0000313" key="1">
    <source>
        <dbReference type="EMBL" id="SHE91996.1"/>
    </source>
</evidence>
<dbReference type="RefSeq" id="WP_084535619.1">
    <property type="nucleotide sequence ID" value="NZ_FQVA01000001.1"/>
</dbReference>
<accession>A0A1M4XFB2</accession>
<dbReference type="AlphaFoldDB" id="A0A1M4XFB2"/>
<keyword evidence="2" id="KW-1185">Reference proteome</keyword>
<reference evidence="2" key="1">
    <citation type="submission" date="2016-11" db="EMBL/GenBank/DDBJ databases">
        <authorList>
            <person name="Varghese N."/>
            <person name="Submissions S."/>
        </authorList>
    </citation>
    <scope>NUCLEOTIDE SEQUENCE [LARGE SCALE GENOMIC DNA]</scope>
    <source>
        <strain evidence="2">CGMCC 1.7063</strain>
    </source>
</reference>
<organism evidence="1 2">
    <name type="scientific">Microbulbifer donghaiensis</name>
    <dbReference type="NCBI Taxonomy" id="494016"/>
    <lineage>
        <taxon>Bacteria</taxon>
        <taxon>Pseudomonadati</taxon>
        <taxon>Pseudomonadota</taxon>
        <taxon>Gammaproteobacteria</taxon>
        <taxon>Cellvibrionales</taxon>
        <taxon>Microbulbiferaceae</taxon>
        <taxon>Microbulbifer</taxon>
    </lineage>
</organism>
<proteinExistence type="predicted"/>
<evidence type="ECO:0000313" key="2">
    <source>
        <dbReference type="Proteomes" id="UP000184170"/>
    </source>
</evidence>
<name>A0A1M4XFB2_9GAMM</name>
<protein>
    <recommendedName>
        <fullName evidence="3">Uracil DNA glycosylase superfamily protein</fullName>
    </recommendedName>
</protein>
<evidence type="ECO:0008006" key="3">
    <source>
        <dbReference type="Google" id="ProtNLM"/>
    </source>
</evidence>
<dbReference type="EMBL" id="FQVA01000001">
    <property type="protein sequence ID" value="SHE91996.1"/>
    <property type="molecule type" value="Genomic_DNA"/>
</dbReference>
<dbReference type="OrthoDB" id="2858884at2"/>
<sequence length="247" mass="28427">MTVNDQQIEQFMQTFLGYGNLESDFWFIGMEEGGGNTVEEIQARLSYWIEGGCKVVEDVAEYHQKFGMGYFFDESPKNQPTWNKLIRIILALEQQPLSLNCVKAFQKDRLARQGGDNCLLELFPLPSPSVGHWLYSEVSALDYLASRDRYKAHLQELRIELLREKIAKYKPKLVVFYGNNPEYRQYWGKIADCELTGIEIEGRPAFKAFNGETLYLVVSHPVATGITNDYFHRIGDLARTHLETVVL</sequence>
<dbReference type="Proteomes" id="UP000184170">
    <property type="component" value="Unassembled WGS sequence"/>
</dbReference>